<reference evidence="3" key="2">
    <citation type="submission" date="2020-11" db="EMBL/GenBank/DDBJ databases">
        <authorList>
            <person name="McCartney M.A."/>
            <person name="Auch B."/>
            <person name="Kono T."/>
            <person name="Mallez S."/>
            <person name="Becker A."/>
            <person name="Gohl D.M."/>
            <person name="Silverstein K.A.T."/>
            <person name="Koren S."/>
            <person name="Bechman K.B."/>
            <person name="Herman A."/>
            <person name="Abrahante J.E."/>
            <person name="Garbe J."/>
        </authorList>
    </citation>
    <scope>NUCLEOTIDE SEQUENCE</scope>
    <source>
        <strain evidence="3">Duluth1</strain>
        <tissue evidence="3">Whole animal</tissue>
    </source>
</reference>
<organism evidence="3 4">
    <name type="scientific">Dreissena polymorpha</name>
    <name type="common">Zebra mussel</name>
    <name type="synonym">Mytilus polymorpha</name>
    <dbReference type="NCBI Taxonomy" id="45954"/>
    <lineage>
        <taxon>Eukaryota</taxon>
        <taxon>Metazoa</taxon>
        <taxon>Spiralia</taxon>
        <taxon>Lophotrochozoa</taxon>
        <taxon>Mollusca</taxon>
        <taxon>Bivalvia</taxon>
        <taxon>Autobranchia</taxon>
        <taxon>Heteroconchia</taxon>
        <taxon>Euheterodonta</taxon>
        <taxon>Imparidentia</taxon>
        <taxon>Neoheterodontei</taxon>
        <taxon>Myida</taxon>
        <taxon>Dreissenoidea</taxon>
        <taxon>Dreissenidae</taxon>
        <taxon>Dreissena</taxon>
    </lineage>
</organism>
<proteinExistence type="predicted"/>
<evidence type="ECO:0000313" key="4">
    <source>
        <dbReference type="Proteomes" id="UP000828390"/>
    </source>
</evidence>
<feature type="compositionally biased region" description="Polar residues" evidence="1">
    <location>
        <begin position="36"/>
        <end position="45"/>
    </location>
</feature>
<comment type="caution">
    <text evidence="3">The sequence shown here is derived from an EMBL/GenBank/DDBJ whole genome shotgun (WGS) entry which is preliminary data.</text>
</comment>
<accession>A0A9D4MV12</accession>
<feature type="signal peptide" evidence="2">
    <location>
        <begin position="1"/>
        <end position="21"/>
    </location>
</feature>
<dbReference type="AlphaFoldDB" id="A0A9D4MV12"/>
<keyword evidence="2" id="KW-0732">Signal</keyword>
<protein>
    <submittedName>
        <fullName evidence="3">Uncharacterized protein</fullName>
    </submittedName>
</protein>
<feature type="chain" id="PRO_5038540133" evidence="2">
    <location>
        <begin position="22"/>
        <end position="93"/>
    </location>
</feature>
<dbReference type="Proteomes" id="UP000828390">
    <property type="component" value="Unassembled WGS sequence"/>
</dbReference>
<dbReference type="EMBL" id="JAIWYP010000001">
    <property type="protein sequence ID" value="KAH3882386.1"/>
    <property type="molecule type" value="Genomic_DNA"/>
</dbReference>
<feature type="region of interest" description="Disordered" evidence="1">
    <location>
        <begin position="36"/>
        <end position="81"/>
    </location>
</feature>
<sequence length="93" mass="9182">MDVRRSIIVIVRVWCVGHVLTAFSDSSTLAFLQSVSGTPTAKPQSGSGGAPTASPNSGGGGSPTLIPPNGGSGSLTVSGNHTIGTTTCVVKTE</sequence>
<evidence type="ECO:0000313" key="3">
    <source>
        <dbReference type="EMBL" id="KAH3882386.1"/>
    </source>
</evidence>
<evidence type="ECO:0000256" key="1">
    <source>
        <dbReference type="SAM" id="MobiDB-lite"/>
    </source>
</evidence>
<reference evidence="3" key="1">
    <citation type="journal article" date="2019" name="bioRxiv">
        <title>The Genome of the Zebra Mussel, Dreissena polymorpha: A Resource for Invasive Species Research.</title>
        <authorList>
            <person name="McCartney M.A."/>
            <person name="Auch B."/>
            <person name="Kono T."/>
            <person name="Mallez S."/>
            <person name="Zhang Y."/>
            <person name="Obille A."/>
            <person name="Becker A."/>
            <person name="Abrahante J.E."/>
            <person name="Garbe J."/>
            <person name="Badalamenti J.P."/>
            <person name="Herman A."/>
            <person name="Mangelson H."/>
            <person name="Liachko I."/>
            <person name="Sullivan S."/>
            <person name="Sone E.D."/>
            <person name="Koren S."/>
            <person name="Silverstein K.A.T."/>
            <person name="Beckman K.B."/>
            <person name="Gohl D.M."/>
        </authorList>
    </citation>
    <scope>NUCLEOTIDE SEQUENCE</scope>
    <source>
        <strain evidence="3">Duluth1</strain>
        <tissue evidence="3">Whole animal</tissue>
    </source>
</reference>
<keyword evidence="4" id="KW-1185">Reference proteome</keyword>
<gene>
    <name evidence="3" type="ORF">DPMN_006323</name>
</gene>
<evidence type="ECO:0000256" key="2">
    <source>
        <dbReference type="SAM" id="SignalP"/>
    </source>
</evidence>
<name>A0A9D4MV12_DREPO</name>